<reference evidence="2" key="2">
    <citation type="submission" date="2016-12" db="EMBL/GenBank/DDBJ databases">
        <title>WGS assembly of Prunus persica.</title>
        <authorList>
            <person name="Verde I."/>
            <person name="Jenkins J."/>
            <person name="Dondini L."/>
            <person name="Micali S."/>
            <person name="Pagliarani G."/>
            <person name="Vendramin E."/>
            <person name="Paris R."/>
            <person name="Aramini V."/>
            <person name="Gazza L."/>
            <person name="Rossini L."/>
            <person name="Bassi D."/>
            <person name="Troggio M."/>
            <person name="Shu S."/>
            <person name="Grimwood J.H."/>
            <person name="Tartarini S."/>
            <person name="Dettori M.T."/>
            <person name="Schmutz J."/>
        </authorList>
    </citation>
    <scope>NUCLEOTIDE SEQUENCE</scope>
</reference>
<gene>
    <name evidence="2" type="ORF">PRUPE_7G037200</name>
</gene>
<keyword evidence="3" id="KW-1185">Reference proteome</keyword>
<keyword evidence="1" id="KW-1133">Transmembrane helix</keyword>
<dbReference type="Gramene" id="ONH94882">
    <property type="protein sequence ID" value="ONH94882"/>
    <property type="gene ID" value="PRUPE_7G037200"/>
</dbReference>
<name>A0A251N6C9_PRUPE</name>
<evidence type="ECO:0000313" key="2">
    <source>
        <dbReference type="EMBL" id="ONH94882.1"/>
    </source>
</evidence>
<dbReference type="Gramene" id="ONH94883">
    <property type="protein sequence ID" value="ONH94883"/>
    <property type="gene ID" value="PRUPE_7G037200"/>
</dbReference>
<feature type="transmembrane region" description="Helical" evidence="1">
    <location>
        <begin position="39"/>
        <end position="61"/>
    </location>
</feature>
<keyword evidence="1" id="KW-0812">Transmembrane</keyword>
<dbReference type="EMBL" id="CM007657">
    <property type="protein sequence ID" value="ONH94883.1"/>
    <property type="molecule type" value="Genomic_DNA"/>
</dbReference>
<keyword evidence="1" id="KW-0472">Membrane</keyword>
<dbReference type="Proteomes" id="UP000006882">
    <property type="component" value="Chromosome G7"/>
</dbReference>
<evidence type="ECO:0000256" key="1">
    <source>
        <dbReference type="SAM" id="Phobius"/>
    </source>
</evidence>
<dbReference type="Gramene" id="ONH94881">
    <property type="protein sequence ID" value="ONH94881"/>
    <property type="gene ID" value="PRUPE_7G037200"/>
</dbReference>
<sequence>MAANLPRRDHFEAPNWIPIFHSTNVRLDLLTRKPKSFKFHLGVLILIGRTGVFSISSTWLWGLHLHLCRKPPRI</sequence>
<dbReference type="EMBL" id="CM007657">
    <property type="protein sequence ID" value="ONH94881.1"/>
    <property type="molecule type" value="Genomic_DNA"/>
</dbReference>
<accession>A0A251N6C9</accession>
<proteinExistence type="predicted"/>
<evidence type="ECO:0000313" key="3">
    <source>
        <dbReference type="Proteomes" id="UP000006882"/>
    </source>
</evidence>
<reference evidence="2 3" key="1">
    <citation type="journal article" date="2013" name="Nat. Genet.">
        <title>The high-quality draft genome of peach (Prunus persica) identifies unique patterns of genetic diversity, domestication and genome evolution.</title>
        <authorList>
            <consortium name="International Peach Genome Initiative"/>
            <person name="Verde I."/>
            <person name="Abbott A.G."/>
            <person name="Scalabrin S."/>
            <person name="Jung S."/>
            <person name="Shu S."/>
            <person name="Marroni F."/>
            <person name="Zhebentyayeva T."/>
            <person name="Dettori M.T."/>
            <person name="Grimwood J."/>
            <person name="Cattonaro F."/>
            <person name="Zuccolo A."/>
            <person name="Rossini L."/>
            <person name="Jenkins J."/>
            <person name="Vendramin E."/>
            <person name="Meisel L.A."/>
            <person name="Decroocq V."/>
            <person name="Sosinski B."/>
            <person name="Prochnik S."/>
            <person name="Mitros T."/>
            <person name="Policriti A."/>
            <person name="Cipriani G."/>
            <person name="Dondini L."/>
            <person name="Ficklin S."/>
            <person name="Goodstein D.M."/>
            <person name="Xuan P."/>
            <person name="Del Fabbro C."/>
            <person name="Aramini V."/>
            <person name="Copetti D."/>
            <person name="Gonzalez S."/>
            <person name="Horner D.S."/>
            <person name="Falchi R."/>
            <person name="Lucas S."/>
            <person name="Mica E."/>
            <person name="Maldonado J."/>
            <person name="Lazzari B."/>
            <person name="Bielenberg D."/>
            <person name="Pirona R."/>
            <person name="Miculan M."/>
            <person name="Barakat A."/>
            <person name="Testolin R."/>
            <person name="Stella A."/>
            <person name="Tartarini S."/>
            <person name="Tonutti P."/>
            <person name="Arus P."/>
            <person name="Orellana A."/>
            <person name="Wells C."/>
            <person name="Main D."/>
            <person name="Vizzotto G."/>
            <person name="Silva H."/>
            <person name="Salamini F."/>
            <person name="Schmutz J."/>
            <person name="Morgante M."/>
            <person name="Rokhsar D.S."/>
        </authorList>
    </citation>
    <scope>NUCLEOTIDE SEQUENCE [LARGE SCALE GENOMIC DNA]</scope>
    <source>
        <strain evidence="3">cv. Nemared</strain>
    </source>
</reference>
<protein>
    <submittedName>
        <fullName evidence="2">Uncharacterized protein</fullName>
    </submittedName>
</protein>
<dbReference type="AlphaFoldDB" id="A0A251N6C9"/>
<organism evidence="2 3">
    <name type="scientific">Prunus persica</name>
    <name type="common">Peach</name>
    <name type="synonym">Amygdalus persica</name>
    <dbReference type="NCBI Taxonomy" id="3760"/>
    <lineage>
        <taxon>Eukaryota</taxon>
        <taxon>Viridiplantae</taxon>
        <taxon>Streptophyta</taxon>
        <taxon>Embryophyta</taxon>
        <taxon>Tracheophyta</taxon>
        <taxon>Spermatophyta</taxon>
        <taxon>Magnoliopsida</taxon>
        <taxon>eudicotyledons</taxon>
        <taxon>Gunneridae</taxon>
        <taxon>Pentapetalae</taxon>
        <taxon>rosids</taxon>
        <taxon>fabids</taxon>
        <taxon>Rosales</taxon>
        <taxon>Rosaceae</taxon>
        <taxon>Amygdaloideae</taxon>
        <taxon>Amygdaleae</taxon>
        <taxon>Prunus</taxon>
    </lineage>
</organism>
<dbReference type="EMBL" id="CM007657">
    <property type="protein sequence ID" value="ONH94882.1"/>
    <property type="molecule type" value="Genomic_DNA"/>
</dbReference>